<dbReference type="SUPFAM" id="SSF57667">
    <property type="entry name" value="beta-beta-alpha zinc fingers"/>
    <property type="match status" value="1"/>
</dbReference>
<feature type="region of interest" description="Disordered" evidence="8">
    <location>
        <begin position="135"/>
        <end position="171"/>
    </location>
</feature>
<feature type="compositionally biased region" description="Polar residues" evidence="8">
    <location>
        <begin position="194"/>
        <end position="204"/>
    </location>
</feature>
<dbReference type="PANTHER" id="PTHR24388:SF54">
    <property type="entry name" value="PROTEIN ESCARGOT"/>
    <property type="match status" value="1"/>
</dbReference>
<keyword evidence="5" id="KW-0862">Zinc</keyword>
<evidence type="ECO:0000256" key="6">
    <source>
        <dbReference type="ARBA" id="ARBA00023242"/>
    </source>
</evidence>
<organism evidence="10 11">
    <name type="scientific">Meloidogyne enterolobii</name>
    <name type="common">Root-knot nematode worm</name>
    <name type="synonym">Meloidogyne mayaguensis</name>
    <dbReference type="NCBI Taxonomy" id="390850"/>
    <lineage>
        <taxon>Eukaryota</taxon>
        <taxon>Metazoa</taxon>
        <taxon>Ecdysozoa</taxon>
        <taxon>Nematoda</taxon>
        <taxon>Chromadorea</taxon>
        <taxon>Rhabditida</taxon>
        <taxon>Tylenchina</taxon>
        <taxon>Tylenchomorpha</taxon>
        <taxon>Tylenchoidea</taxon>
        <taxon>Meloidogynidae</taxon>
        <taxon>Meloidogyninae</taxon>
        <taxon>Meloidogyne</taxon>
    </lineage>
</organism>
<feature type="compositionally biased region" description="Polar residues" evidence="8">
    <location>
        <begin position="415"/>
        <end position="441"/>
    </location>
</feature>
<dbReference type="Gene3D" id="3.30.160.60">
    <property type="entry name" value="Classic Zinc Finger"/>
    <property type="match status" value="2"/>
</dbReference>
<proteinExistence type="predicted"/>
<reference evidence="10 11" key="1">
    <citation type="submission" date="2020-08" db="EMBL/GenBank/DDBJ databases">
        <authorList>
            <person name="Koutsovoulos G."/>
            <person name="Danchin GJ E."/>
        </authorList>
    </citation>
    <scope>NUCLEOTIDE SEQUENCE [LARGE SCALE GENOMIC DNA]</scope>
</reference>
<evidence type="ECO:0000256" key="8">
    <source>
        <dbReference type="SAM" id="MobiDB-lite"/>
    </source>
</evidence>
<dbReference type="PROSITE" id="PS00028">
    <property type="entry name" value="ZINC_FINGER_C2H2_1"/>
    <property type="match status" value="2"/>
</dbReference>
<dbReference type="FunFam" id="3.30.160.60:FF:002484">
    <property type="entry name" value="Protein CBR-LSY-2"/>
    <property type="match status" value="1"/>
</dbReference>
<evidence type="ECO:0000256" key="1">
    <source>
        <dbReference type="ARBA" id="ARBA00004324"/>
    </source>
</evidence>
<accession>A0A6V7UYW9</accession>
<keyword evidence="2" id="KW-0479">Metal-binding</keyword>
<comment type="subcellular location">
    <subcellularLocation>
        <location evidence="1">Nucleus speckle</location>
    </subcellularLocation>
</comment>
<dbReference type="SMART" id="SM00355">
    <property type="entry name" value="ZnF_C2H2"/>
    <property type="match status" value="3"/>
</dbReference>
<dbReference type="OrthoDB" id="9439903at2759"/>
<feature type="region of interest" description="Disordered" evidence="8">
    <location>
        <begin position="183"/>
        <end position="208"/>
    </location>
</feature>
<feature type="region of interest" description="Disordered" evidence="8">
    <location>
        <begin position="396"/>
        <end position="441"/>
    </location>
</feature>
<evidence type="ECO:0000313" key="11">
    <source>
        <dbReference type="Proteomes" id="UP000580250"/>
    </source>
</evidence>
<dbReference type="GO" id="GO:0008270">
    <property type="term" value="F:zinc ion binding"/>
    <property type="evidence" value="ECO:0007669"/>
    <property type="project" value="UniProtKB-KW"/>
</dbReference>
<dbReference type="GO" id="GO:0000981">
    <property type="term" value="F:DNA-binding transcription factor activity, RNA polymerase II-specific"/>
    <property type="evidence" value="ECO:0007669"/>
    <property type="project" value="TreeGrafter"/>
</dbReference>
<feature type="compositionally biased region" description="Low complexity" evidence="8">
    <location>
        <begin position="156"/>
        <end position="171"/>
    </location>
</feature>
<dbReference type="EMBL" id="CAJEWN010000130">
    <property type="protein sequence ID" value="CAD2167649.1"/>
    <property type="molecule type" value="Genomic_DNA"/>
</dbReference>
<dbReference type="InterPro" id="IPR036236">
    <property type="entry name" value="Znf_C2H2_sf"/>
</dbReference>
<keyword evidence="3" id="KW-0677">Repeat</keyword>
<keyword evidence="4 7" id="KW-0863">Zinc-finger</keyword>
<dbReference type="GO" id="GO:0016607">
    <property type="term" value="C:nuclear speck"/>
    <property type="evidence" value="ECO:0007669"/>
    <property type="project" value="UniProtKB-SubCell"/>
</dbReference>
<gene>
    <name evidence="10" type="ORF">MENT_LOCUS18950</name>
</gene>
<evidence type="ECO:0000259" key="9">
    <source>
        <dbReference type="PROSITE" id="PS50157"/>
    </source>
</evidence>
<evidence type="ECO:0000256" key="3">
    <source>
        <dbReference type="ARBA" id="ARBA00022737"/>
    </source>
</evidence>
<dbReference type="InterPro" id="IPR050527">
    <property type="entry name" value="Snail/Krueppel_Znf"/>
</dbReference>
<evidence type="ECO:0000256" key="4">
    <source>
        <dbReference type="ARBA" id="ARBA00022771"/>
    </source>
</evidence>
<dbReference type="PANTHER" id="PTHR24388">
    <property type="entry name" value="ZINC FINGER PROTEIN"/>
    <property type="match status" value="1"/>
</dbReference>
<evidence type="ECO:0000256" key="2">
    <source>
        <dbReference type="ARBA" id="ARBA00022723"/>
    </source>
</evidence>
<name>A0A6V7UYW9_MELEN</name>
<evidence type="ECO:0000313" key="10">
    <source>
        <dbReference type="EMBL" id="CAD2167649.1"/>
    </source>
</evidence>
<evidence type="ECO:0000256" key="7">
    <source>
        <dbReference type="PROSITE-ProRule" id="PRU00042"/>
    </source>
</evidence>
<dbReference type="GO" id="GO:0000978">
    <property type="term" value="F:RNA polymerase II cis-regulatory region sequence-specific DNA binding"/>
    <property type="evidence" value="ECO:0007669"/>
    <property type="project" value="TreeGrafter"/>
</dbReference>
<protein>
    <recommendedName>
        <fullName evidence="9">C2H2-type domain-containing protein</fullName>
    </recommendedName>
</protein>
<feature type="domain" description="C2H2-type" evidence="9">
    <location>
        <begin position="70"/>
        <end position="98"/>
    </location>
</feature>
<evidence type="ECO:0000256" key="5">
    <source>
        <dbReference type="ARBA" id="ARBA00022833"/>
    </source>
</evidence>
<feature type="compositionally biased region" description="Acidic residues" evidence="8">
    <location>
        <begin position="238"/>
        <end position="256"/>
    </location>
</feature>
<feature type="domain" description="C2H2-type" evidence="9">
    <location>
        <begin position="42"/>
        <end position="69"/>
    </location>
</feature>
<feature type="domain" description="C2H2-type" evidence="9">
    <location>
        <begin position="370"/>
        <end position="393"/>
    </location>
</feature>
<dbReference type="InterPro" id="IPR013087">
    <property type="entry name" value="Znf_C2H2_type"/>
</dbReference>
<dbReference type="PROSITE" id="PS50157">
    <property type="entry name" value="ZINC_FINGER_C2H2_2"/>
    <property type="match status" value="3"/>
</dbReference>
<feature type="region of interest" description="Disordered" evidence="8">
    <location>
        <begin position="238"/>
        <end position="272"/>
    </location>
</feature>
<keyword evidence="6" id="KW-0539">Nucleus</keyword>
<dbReference type="AlphaFoldDB" id="A0A6V7UYW9"/>
<sequence>MSSSSPNSSSPPLSSFNLQYENNLNIITSINSSPNIPTTKAFICEICNKAFRFRSNLAEHRSVHTAVKPFVCKFCGKSSRLKGNLTKHILKHHKNEQRDYIGTDDYIIKKGKKSVKDPAAIEFLERSMIVLNNSASANNAKQRNSKESDSKESSVNLDNNDNNNEINTDNLFNSLGFNKSFEMKEEENDGEQQALASSPLTPENENNKGEEQNVMSVVALMAAAAASSSSCPAFLENTNEEQNEDMEEDEEEEEIEPLTNNSDVSTPQNNFKQNYNNFNNIQNVHQNNKDNTTINNNAASAACKELFQQLFRGGTEATTPHPNEQLLRFLSQINEMTHVSDSNNQQQQNKIKIEETIVPNFKSTNSFLSTKCKQCGKSFRKPRDLLSHLATAHKLVNGQDNNNNNNNNNIFPNKPAQTDTSSQQSSPCNSVFSASSDPKSSNNLPEILAIELKRLRKTFLNSKNNEENGGQLNLNNSGSLVRVEQILGQLDSRVCRLEKQVEMALNSIYTLVQLQTGINNNMNKLNKSLTNFQNNSLNNNNTQ</sequence>
<dbReference type="Pfam" id="PF00096">
    <property type="entry name" value="zf-C2H2"/>
    <property type="match status" value="3"/>
</dbReference>
<dbReference type="Proteomes" id="UP000580250">
    <property type="component" value="Unassembled WGS sequence"/>
</dbReference>
<comment type="caution">
    <text evidence="10">The sequence shown here is derived from an EMBL/GenBank/DDBJ whole genome shotgun (WGS) entry which is preliminary data.</text>
</comment>